<dbReference type="GO" id="GO:0005886">
    <property type="term" value="C:plasma membrane"/>
    <property type="evidence" value="ECO:0007669"/>
    <property type="project" value="InterPro"/>
</dbReference>
<dbReference type="InterPro" id="IPR009571">
    <property type="entry name" value="SUR7/Rim9-like_fungi"/>
</dbReference>
<feature type="transmembrane region" description="Helical" evidence="1">
    <location>
        <begin position="251"/>
        <end position="276"/>
    </location>
</feature>
<dbReference type="PANTHER" id="PTHR28019">
    <property type="entry name" value="CELL MEMBRANE PROTEIN YLR413W-RELATED"/>
    <property type="match status" value="1"/>
</dbReference>
<evidence type="ECO:0008006" key="4">
    <source>
        <dbReference type="Google" id="ProtNLM"/>
    </source>
</evidence>
<evidence type="ECO:0000313" key="2">
    <source>
        <dbReference type="EMBL" id="KAK4547170.1"/>
    </source>
</evidence>
<dbReference type="GO" id="GO:0051285">
    <property type="term" value="C:cell cortex of cell tip"/>
    <property type="evidence" value="ECO:0007669"/>
    <property type="project" value="TreeGrafter"/>
</dbReference>
<gene>
    <name evidence="2" type="ORF">LTR36_001391</name>
</gene>
<dbReference type="Pfam" id="PF06687">
    <property type="entry name" value="SUR7"/>
    <property type="match status" value="1"/>
</dbReference>
<protein>
    <recommendedName>
        <fullName evidence="4">Integral membrane protein</fullName>
    </recommendedName>
</protein>
<keyword evidence="1" id="KW-0472">Membrane</keyword>
<accession>A0AAV9JPT0</accession>
<dbReference type="AlphaFoldDB" id="A0AAV9JPT0"/>
<sequence>MGKAGRIACIFTPWALTIASLVCLVMVELAGWNSGMETSLYFFEADFTNLTVSSASTLDNTTTLTLALEAAKSEDLLESVYQIHLWNYCSASSSNGTIDACSKRQSEYYFDPVEVWGLNSTTVTSATSTTTSSDNAVESKISTLKNSTEALETEILGKSGREALDAYKHVAKWMFIAYEVSFWTTLATILCGILAIFSRWGSLLTWLFSVVSTIFTFGAVLTSTVLFSVLVASLKALLDPYGVKVTLGTHALVVCWLAVVFSMGATFFWLFSICCCSGRSNPHHKSNKGGLWNAEQKGQGYGDFERGRGLQVQKTGGYERVGSPYMGAGEDQVPLQQYPQETGHATVPNTGAFEPYRHT</sequence>
<reference evidence="2 3" key="1">
    <citation type="submission" date="2021-11" db="EMBL/GenBank/DDBJ databases">
        <title>Black yeast isolated from Biological Soil Crust.</title>
        <authorList>
            <person name="Kurbessoian T."/>
        </authorList>
    </citation>
    <scope>NUCLEOTIDE SEQUENCE [LARGE SCALE GENOMIC DNA]</scope>
    <source>
        <strain evidence="2 3">CCFEE 5522</strain>
    </source>
</reference>
<dbReference type="PANTHER" id="PTHR28019:SF3">
    <property type="entry name" value="INTEGRAL MEMBRANE PROTEIN (AFU_ORTHOLOGUE AFUA_6G07470)"/>
    <property type="match status" value="1"/>
</dbReference>
<dbReference type="EMBL" id="JAVFHQ010000012">
    <property type="protein sequence ID" value="KAK4547170.1"/>
    <property type="molecule type" value="Genomic_DNA"/>
</dbReference>
<dbReference type="InterPro" id="IPR052413">
    <property type="entry name" value="SUR7_domain"/>
</dbReference>
<organism evidence="2 3">
    <name type="scientific">Oleoguttula mirabilis</name>
    <dbReference type="NCBI Taxonomy" id="1507867"/>
    <lineage>
        <taxon>Eukaryota</taxon>
        <taxon>Fungi</taxon>
        <taxon>Dikarya</taxon>
        <taxon>Ascomycota</taxon>
        <taxon>Pezizomycotina</taxon>
        <taxon>Dothideomycetes</taxon>
        <taxon>Dothideomycetidae</taxon>
        <taxon>Mycosphaerellales</taxon>
        <taxon>Teratosphaeriaceae</taxon>
        <taxon>Oleoguttula</taxon>
    </lineage>
</organism>
<keyword evidence="3" id="KW-1185">Reference proteome</keyword>
<feature type="transmembrane region" description="Helical" evidence="1">
    <location>
        <begin position="204"/>
        <end position="231"/>
    </location>
</feature>
<dbReference type="Proteomes" id="UP001324427">
    <property type="component" value="Unassembled WGS sequence"/>
</dbReference>
<evidence type="ECO:0000256" key="1">
    <source>
        <dbReference type="SAM" id="Phobius"/>
    </source>
</evidence>
<keyword evidence="1" id="KW-0812">Transmembrane</keyword>
<dbReference type="GO" id="GO:0031505">
    <property type="term" value="P:fungal-type cell wall organization"/>
    <property type="evidence" value="ECO:0007669"/>
    <property type="project" value="TreeGrafter"/>
</dbReference>
<comment type="caution">
    <text evidence="2">The sequence shown here is derived from an EMBL/GenBank/DDBJ whole genome shotgun (WGS) entry which is preliminary data.</text>
</comment>
<evidence type="ECO:0000313" key="3">
    <source>
        <dbReference type="Proteomes" id="UP001324427"/>
    </source>
</evidence>
<feature type="transmembrane region" description="Helical" evidence="1">
    <location>
        <begin position="175"/>
        <end position="197"/>
    </location>
</feature>
<proteinExistence type="predicted"/>
<keyword evidence="1" id="KW-1133">Transmembrane helix</keyword>
<feature type="transmembrane region" description="Helical" evidence="1">
    <location>
        <begin position="7"/>
        <end position="27"/>
    </location>
</feature>
<name>A0AAV9JPT0_9PEZI</name>